<dbReference type="GO" id="GO:0008745">
    <property type="term" value="F:N-acetylmuramoyl-L-alanine amidase activity"/>
    <property type="evidence" value="ECO:0007669"/>
    <property type="project" value="UniProtKB-EC"/>
</dbReference>
<proteinExistence type="predicted"/>
<dbReference type="PATRIC" id="fig|84531.8.peg.106"/>
<gene>
    <name evidence="6" type="ORF">LA76x_0104</name>
</gene>
<dbReference type="Proteomes" id="UP000060787">
    <property type="component" value="Chromosome"/>
</dbReference>
<dbReference type="SUPFAM" id="SSF53187">
    <property type="entry name" value="Zn-dependent exopeptidases"/>
    <property type="match status" value="1"/>
</dbReference>
<feature type="signal peptide" evidence="4">
    <location>
        <begin position="1"/>
        <end position="19"/>
    </location>
</feature>
<keyword evidence="7" id="KW-1185">Reference proteome</keyword>
<dbReference type="AlphaFoldDB" id="A0A0S2F408"/>
<accession>A0A0S2F408</accession>
<evidence type="ECO:0000256" key="4">
    <source>
        <dbReference type="SAM" id="SignalP"/>
    </source>
</evidence>
<dbReference type="PANTHER" id="PTHR30404">
    <property type="entry name" value="N-ACETYLMURAMOYL-L-ALANINE AMIDASE"/>
    <property type="match status" value="1"/>
</dbReference>
<organism evidence="6 7">
    <name type="scientific">Lysobacter antibioticus</name>
    <dbReference type="NCBI Taxonomy" id="84531"/>
    <lineage>
        <taxon>Bacteria</taxon>
        <taxon>Pseudomonadati</taxon>
        <taxon>Pseudomonadota</taxon>
        <taxon>Gammaproteobacteria</taxon>
        <taxon>Lysobacterales</taxon>
        <taxon>Lysobacteraceae</taxon>
        <taxon>Lysobacter</taxon>
    </lineage>
</organism>
<evidence type="ECO:0000256" key="3">
    <source>
        <dbReference type="ARBA" id="ARBA00022801"/>
    </source>
</evidence>
<dbReference type="Pfam" id="PF01520">
    <property type="entry name" value="Amidase_3"/>
    <property type="match status" value="1"/>
</dbReference>
<dbReference type="InterPro" id="IPR002508">
    <property type="entry name" value="MurNAc-LAA_cat"/>
</dbReference>
<evidence type="ECO:0000313" key="6">
    <source>
        <dbReference type="EMBL" id="ALN78266.1"/>
    </source>
</evidence>
<dbReference type="SMART" id="SM00646">
    <property type="entry name" value="Ami_3"/>
    <property type="match status" value="1"/>
</dbReference>
<dbReference type="eggNOG" id="COG0860">
    <property type="taxonomic scope" value="Bacteria"/>
</dbReference>
<dbReference type="InterPro" id="IPR050695">
    <property type="entry name" value="N-acetylmuramoyl_amidase_3"/>
</dbReference>
<keyword evidence="4" id="KW-0732">Signal</keyword>
<keyword evidence="3" id="KW-0378">Hydrolase</keyword>
<dbReference type="GO" id="GO:0009253">
    <property type="term" value="P:peptidoglycan catabolic process"/>
    <property type="evidence" value="ECO:0007669"/>
    <property type="project" value="InterPro"/>
</dbReference>
<evidence type="ECO:0000256" key="1">
    <source>
        <dbReference type="ARBA" id="ARBA00001561"/>
    </source>
</evidence>
<dbReference type="EMBL" id="CP011129">
    <property type="protein sequence ID" value="ALN78266.1"/>
    <property type="molecule type" value="Genomic_DNA"/>
</dbReference>
<dbReference type="STRING" id="84531.LA76x_0104"/>
<dbReference type="CDD" id="cd02696">
    <property type="entry name" value="MurNAc-LAA"/>
    <property type="match status" value="1"/>
</dbReference>
<evidence type="ECO:0000256" key="2">
    <source>
        <dbReference type="ARBA" id="ARBA00011901"/>
    </source>
</evidence>
<sequence>MASACIVAATLAVQSPLVAAQAKPDGQVVAPLGSGKAAATFASKDRLKIEAMLTDELQRVVDRQKRLEGQGKIVRVKASLDITSKALVIDLSRAYVPKFNGGRFEDQQHELAMVAMSILSGTIAVDEVRFLFDGKSIYKYFPQDEIAPRQPKATAVEPADLVVVSAAHGYYLHYKNNTWELQRPTAPHGVYEDFITQYLAQHLEGYLGARSAANLGIPRSHLSTTHAPSGHPWWKMSARTYLETQFPDNPSIWSTSGNQGDDRQYDQDINARPKFANHINATALLNIHTNADEGAGTARGTIVAYHAGRETSRALGSSVLCYMAEQIHAVPGYASFPVAAAPTGFTNKGENELAHMPAIIVETAFHTNATDAAALQDTNFQKGAMRGVEKGYRMWRQGKPCTAQAIASIPAATGNINTAFPVTVNFQGYPQLPVKAETKVVSCPATWNCSNMVKSTTMLSQTQLQYQILCTSPNQVADASFTVDTTLVDADGVRTQPVRNTYTCKWPAT</sequence>
<dbReference type="PANTHER" id="PTHR30404:SF0">
    <property type="entry name" value="N-ACETYLMURAMOYL-L-ALANINE AMIDASE AMIC"/>
    <property type="match status" value="1"/>
</dbReference>
<feature type="chain" id="PRO_5006596602" description="N-acetylmuramoyl-L-alanine amidase" evidence="4">
    <location>
        <begin position="20"/>
        <end position="509"/>
    </location>
</feature>
<dbReference type="GO" id="GO:0030288">
    <property type="term" value="C:outer membrane-bounded periplasmic space"/>
    <property type="evidence" value="ECO:0007669"/>
    <property type="project" value="TreeGrafter"/>
</dbReference>
<evidence type="ECO:0000259" key="5">
    <source>
        <dbReference type="SMART" id="SM00646"/>
    </source>
</evidence>
<comment type="catalytic activity">
    <reaction evidence="1">
        <text>Hydrolyzes the link between N-acetylmuramoyl residues and L-amino acid residues in certain cell-wall glycopeptides.</text>
        <dbReference type="EC" id="3.5.1.28"/>
    </reaction>
</comment>
<feature type="domain" description="MurNAc-LAA" evidence="5">
    <location>
        <begin position="273"/>
        <end position="393"/>
    </location>
</feature>
<dbReference type="KEGG" id="lab:LA76x_0104"/>
<dbReference type="EC" id="3.5.1.28" evidence="2"/>
<protein>
    <recommendedName>
        <fullName evidence="2">N-acetylmuramoyl-L-alanine amidase</fullName>
        <ecNumber evidence="2">3.5.1.28</ecNumber>
    </recommendedName>
</protein>
<dbReference type="Gene3D" id="3.40.630.40">
    <property type="entry name" value="Zn-dependent exopeptidases"/>
    <property type="match status" value="1"/>
</dbReference>
<reference evidence="6 7" key="1">
    <citation type="journal article" date="2015" name="BMC Genomics">
        <title>Comparative genomics and metabolic profiling of the genus Lysobacter.</title>
        <authorList>
            <person name="de Bruijn I."/>
            <person name="Cheng X."/>
            <person name="de Jager V."/>
            <person name="Exposito R.G."/>
            <person name="Watrous J."/>
            <person name="Patel N."/>
            <person name="Postma J."/>
            <person name="Dorrestein P.C."/>
            <person name="Kobayashi D."/>
            <person name="Raaijmakers J.M."/>
        </authorList>
    </citation>
    <scope>NUCLEOTIDE SEQUENCE [LARGE SCALE GENOMIC DNA]</scope>
    <source>
        <strain evidence="6 7">76</strain>
    </source>
</reference>
<evidence type="ECO:0000313" key="7">
    <source>
        <dbReference type="Proteomes" id="UP000060787"/>
    </source>
</evidence>
<name>A0A0S2F408_LYSAN</name>